<sequence>MNVIPQTWYQALVLIGGSGLVAVGPIPIEGIEKGNLVFIFLGLVFTGCGAWIDHPAKHYYNKLEGGGSVSGIKSDYSPSIRGSLFSSVGLLMLIPAVYKIASQTY</sequence>
<keyword evidence="1" id="KW-1133">Transmembrane helix</keyword>
<evidence type="ECO:0000313" key="2">
    <source>
        <dbReference type="EMBL" id="WPJ94549.1"/>
    </source>
</evidence>
<dbReference type="Proteomes" id="UP001324993">
    <property type="component" value="Chromosome"/>
</dbReference>
<proteinExistence type="predicted"/>
<feature type="transmembrane region" description="Helical" evidence="1">
    <location>
        <begin position="34"/>
        <end position="52"/>
    </location>
</feature>
<organism evidence="2 3">
    <name type="scientific">Coraliomargarita algicola</name>
    <dbReference type="NCBI Taxonomy" id="3092156"/>
    <lineage>
        <taxon>Bacteria</taxon>
        <taxon>Pseudomonadati</taxon>
        <taxon>Verrucomicrobiota</taxon>
        <taxon>Opitutia</taxon>
        <taxon>Puniceicoccales</taxon>
        <taxon>Coraliomargaritaceae</taxon>
        <taxon>Coraliomargarita</taxon>
    </lineage>
</organism>
<feature type="transmembrane region" description="Helical" evidence="1">
    <location>
        <begin position="7"/>
        <end position="28"/>
    </location>
</feature>
<dbReference type="EMBL" id="CP138858">
    <property type="protein sequence ID" value="WPJ94549.1"/>
    <property type="molecule type" value="Genomic_DNA"/>
</dbReference>
<accession>A0ABZ0RNM1</accession>
<evidence type="ECO:0000313" key="3">
    <source>
        <dbReference type="Proteomes" id="UP001324993"/>
    </source>
</evidence>
<dbReference type="RefSeq" id="WP_319831473.1">
    <property type="nucleotide sequence ID" value="NZ_CP138858.1"/>
</dbReference>
<reference evidence="2 3" key="1">
    <citation type="submission" date="2023-11" db="EMBL/GenBank/DDBJ databases">
        <title>Coraliomargarita sp. nov., isolated from marine algae.</title>
        <authorList>
            <person name="Lee J.K."/>
            <person name="Baek J.H."/>
            <person name="Kim J.M."/>
            <person name="Choi D.G."/>
            <person name="Jeon C.O."/>
        </authorList>
    </citation>
    <scope>NUCLEOTIDE SEQUENCE [LARGE SCALE GENOMIC DNA]</scope>
    <source>
        <strain evidence="2 3">J2-16</strain>
    </source>
</reference>
<feature type="transmembrane region" description="Helical" evidence="1">
    <location>
        <begin position="82"/>
        <end position="101"/>
    </location>
</feature>
<evidence type="ECO:0000256" key="1">
    <source>
        <dbReference type="SAM" id="Phobius"/>
    </source>
</evidence>
<keyword evidence="1" id="KW-0472">Membrane</keyword>
<keyword evidence="1" id="KW-0812">Transmembrane</keyword>
<name>A0ABZ0RNM1_9BACT</name>
<keyword evidence="3" id="KW-1185">Reference proteome</keyword>
<gene>
    <name evidence="2" type="ORF">SH580_14030</name>
</gene>
<protein>
    <submittedName>
        <fullName evidence="2">Uncharacterized protein</fullName>
    </submittedName>
</protein>